<dbReference type="RefSeq" id="WP_241447332.1">
    <property type="nucleotide sequence ID" value="NZ_JAKZHW010000001.1"/>
</dbReference>
<dbReference type="Proteomes" id="UP001203058">
    <property type="component" value="Unassembled WGS sequence"/>
</dbReference>
<keyword evidence="2" id="KW-1185">Reference proteome</keyword>
<name>A0ABS9VNI4_9SPHN</name>
<evidence type="ECO:0000313" key="2">
    <source>
        <dbReference type="Proteomes" id="UP001203058"/>
    </source>
</evidence>
<protein>
    <submittedName>
        <fullName evidence="1">Uncharacterized protein</fullName>
    </submittedName>
</protein>
<evidence type="ECO:0000313" key="1">
    <source>
        <dbReference type="EMBL" id="MCH8616537.1"/>
    </source>
</evidence>
<gene>
    <name evidence="1" type="ORF">LZ016_10550</name>
</gene>
<accession>A0ABS9VNI4</accession>
<organism evidence="1 2">
    <name type="scientific">Sphingomonas telluris</name>
    <dbReference type="NCBI Taxonomy" id="2907998"/>
    <lineage>
        <taxon>Bacteria</taxon>
        <taxon>Pseudomonadati</taxon>
        <taxon>Pseudomonadota</taxon>
        <taxon>Alphaproteobacteria</taxon>
        <taxon>Sphingomonadales</taxon>
        <taxon>Sphingomonadaceae</taxon>
        <taxon>Sphingomonas</taxon>
    </lineage>
</organism>
<reference evidence="1 2" key="1">
    <citation type="submission" date="2022-03" db="EMBL/GenBank/DDBJ databases">
        <authorList>
            <person name="Jo J.-H."/>
            <person name="Im W.-T."/>
        </authorList>
    </citation>
    <scope>NUCLEOTIDE SEQUENCE [LARGE SCALE GENOMIC DNA]</scope>
    <source>
        <strain evidence="1 2">SM33</strain>
    </source>
</reference>
<sequence>MSRAVFLNMSERDIILHCESAKIGVSAIGRLPMGGTRLVCMSVAGAGQIRRELKSRLMKADLATERHGPGGDFVSNA</sequence>
<comment type="caution">
    <text evidence="1">The sequence shown here is derived from an EMBL/GenBank/DDBJ whole genome shotgun (WGS) entry which is preliminary data.</text>
</comment>
<proteinExistence type="predicted"/>
<dbReference type="EMBL" id="JAKZHW010000001">
    <property type="protein sequence ID" value="MCH8616537.1"/>
    <property type="molecule type" value="Genomic_DNA"/>
</dbReference>